<feature type="compositionally biased region" description="Low complexity" evidence="1">
    <location>
        <begin position="568"/>
        <end position="592"/>
    </location>
</feature>
<name>A0A480AQQ9_9BURK</name>
<dbReference type="RefSeq" id="WP_137733442.1">
    <property type="nucleotide sequence ID" value="NZ_BJCL01000006.1"/>
</dbReference>
<dbReference type="EMBL" id="BJCL01000006">
    <property type="protein sequence ID" value="GCL63721.1"/>
    <property type="molecule type" value="Genomic_DNA"/>
</dbReference>
<proteinExistence type="predicted"/>
<evidence type="ECO:0000313" key="4">
    <source>
        <dbReference type="Proteomes" id="UP000301751"/>
    </source>
</evidence>
<evidence type="ECO:0000256" key="2">
    <source>
        <dbReference type="SAM" id="SignalP"/>
    </source>
</evidence>
<feature type="region of interest" description="Disordered" evidence="1">
    <location>
        <begin position="544"/>
        <end position="605"/>
    </location>
</feature>
<keyword evidence="4" id="KW-1185">Reference proteome</keyword>
<evidence type="ECO:0000256" key="1">
    <source>
        <dbReference type="SAM" id="MobiDB-lite"/>
    </source>
</evidence>
<accession>A0A480AQQ9</accession>
<keyword evidence="2" id="KW-0732">Signal</keyword>
<dbReference type="Gene3D" id="1.10.390.10">
    <property type="entry name" value="Neutral Protease Domain 2"/>
    <property type="match status" value="1"/>
</dbReference>
<feature type="signal peptide" evidence="2">
    <location>
        <begin position="1"/>
        <end position="22"/>
    </location>
</feature>
<protein>
    <submittedName>
        <fullName evidence="3">Uncharacterized protein</fullName>
    </submittedName>
</protein>
<gene>
    <name evidence="3" type="ORF">AQPW35_28020</name>
</gene>
<dbReference type="OrthoDB" id="9149353at2"/>
<sequence length="605" mass="62520">MPLFRSARLAMLGTLLLTSALALRPAAAQTATSTPTNTTADTTACAVLWQVTAMRSGIADAPPQLQVQLRFPAGRRSQTGLHLPGGWAGHTELPAQPGDSPRLRPRPGEPAWRDLPHAPGGTVTAQWMLQPTGDAAQGGHAQLSATWFAFSGQGVLPMPEGLDDTGAAPACIALQGLAADSRWASSHGTAAGASALFVLGPSPVPLAQRVQQALYAGGALQLQAADGVLAVLPAAAPWRFGADTVAQAGARALAAQQRQWPAPAGPRDAAAPWLLLVLPAAAAATPETALASAWHHALALQLPPAWPGADAALEAQFTQALARAWTAERFGPLAHAGRGDAALRAWFSDGWADFLAHRSLLRAGLWTPDDYAAALNSRIAAYLAEPARTLPNNQLAGLSLQAPQLAAMQALRGEWLALQWHLALRRAGHPGLDAVLRQLLVPAAQARRDGPISAPLATHRVVAALRGVLQDQPLRDLQQHIDQGQPFSFAADSLGPCFQPVDGAAGTPAYRPLAGALQQPACQGWLGGDPQAEALALAPRVRNEAPARAGSRQTQRQAAAKATRKAGAKAGTRASAKPGAKAAGKPGAKPGSRTPSKPAAGKPAR</sequence>
<organism evidence="3 4">
    <name type="scientific">Pseudaquabacterium pictum</name>
    <dbReference type="NCBI Taxonomy" id="2315236"/>
    <lineage>
        <taxon>Bacteria</taxon>
        <taxon>Pseudomonadati</taxon>
        <taxon>Pseudomonadota</taxon>
        <taxon>Betaproteobacteria</taxon>
        <taxon>Burkholderiales</taxon>
        <taxon>Sphaerotilaceae</taxon>
        <taxon>Pseudaquabacterium</taxon>
    </lineage>
</organism>
<reference evidence="4" key="1">
    <citation type="submission" date="2019-03" db="EMBL/GenBank/DDBJ databases">
        <title>Aquabacterium pictum sp.nov., the first bacteriochlorophyll a-containing freshwater bacterium in the genus Aquabacterium of the class Betaproteobacteria.</title>
        <authorList>
            <person name="Hirose S."/>
            <person name="Tank M."/>
            <person name="Hara E."/>
            <person name="Tamaki H."/>
            <person name="Takaichi S."/>
            <person name="Haruta S."/>
            <person name="Hanada S."/>
        </authorList>
    </citation>
    <scope>NUCLEOTIDE SEQUENCE [LARGE SCALE GENOMIC DNA]</scope>
    <source>
        <strain evidence="4">W35</strain>
    </source>
</reference>
<feature type="region of interest" description="Disordered" evidence="1">
    <location>
        <begin position="81"/>
        <end position="109"/>
    </location>
</feature>
<feature type="compositionally biased region" description="Low complexity" evidence="1">
    <location>
        <begin position="551"/>
        <end position="561"/>
    </location>
</feature>
<feature type="chain" id="PRO_5019719657" evidence="2">
    <location>
        <begin position="23"/>
        <end position="605"/>
    </location>
</feature>
<dbReference type="AlphaFoldDB" id="A0A480AQQ9"/>
<dbReference type="InterPro" id="IPR027268">
    <property type="entry name" value="Peptidase_M4/M1_CTD_sf"/>
</dbReference>
<dbReference type="Proteomes" id="UP000301751">
    <property type="component" value="Unassembled WGS sequence"/>
</dbReference>
<evidence type="ECO:0000313" key="3">
    <source>
        <dbReference type="EMBL" id="GCL63721.1"/>
    </source>
</evidence>
<comment type="caution">
    <text evidence="3">The sequence shown here is derived from an EMBL/GenBank/DDBJ whole genome shotgun (WGS) entry which is preliminary data.</text>
</comment>